<dbReference type="AlphaFoldDB" id="A0A9P7ZE95"/>
<dbReference type="OrthoDB" id="540873at2759"/>
<sequence>MAASFAPSRSKALCRTVAASSASSLPEFLVPAWRTTSASQSRSFSATSRCPSKLGRTPITIPQGVTVTKGDLIAKQGSRDWKATLMSKLTVDGPLGQLAFDAPEYILLEQDLENKLIKMNIKDVENETQKEMWGTSWKYLSNCITGVSEGHSAILRLVGVGYRATVQERRGKQAFPGQQHLVLKLGFTHTIEEPIPAGLKVTTPQPTRILIEGTDKVEIMSFAGRVKQWRKPEPYKGKGIFINDETIKLKSKKIS</sequence>
<gene>
    <name evidence="6" type="ORF">F5Z01DRAFT_695915</name>
</gene>
<evidence type="ECO:0000259" key="5">
    <source>
        <dbReference type="Pfam" id="PF00347"/>
    </source>
</evidence>
<keyword evidence="2 4" id="KW-0689">Ribosomal protein</keyword>
<dbReference type="GO" id="GO:0006412">
    <property type="term" value="P:translation"/>
    <property type="evidence" value="ECO:0007669"/>
    <property type="project" value="InterPro"/>
</dbReference>
<evidence type="ECO:0000256" key="2">
    <source>
        <dbReference type="ARBA" id="ARBA00022980"/>
    </source>
</evidence>
<dbReference type="InterPro" id="IPR019906">
    <property type="entry name" value="Ribosomal_uL6_bac-type"/>
</dbReference>
<dbReference type="InterPro" id="IPR002358">
    <property type="entry name" value="Ribosomal_uL6_CS"/>
</dbReference>
<keyword evidence="3 4" id="KW-0687">Ribonucleoprotein</keyword>
<dbReference type="EMBL" id="MU251287">
    <property type="protein sequence ID" value="KAG9249950.1"/>
    <property type="molecule type" value="Genomic_DNA"/>
</dbReference>
<dbReference type="PRINTS" id="PR00059">
    <property type="entry name" value="RIBOSOMALL6"/>
</dbReference>
<dbReference type="Gene3D" id="3.90.930.12">
    <property type="entry name" value="Ribosomal protein L6, alpha-beta domain"/>
    <property type="match status" value="2"/>
</dbReference>
<dbReference type="InterPro" id="IPR000702">
    <property type="entry name" value="Ribosomal_uL6-like"/>
</dbReference>
<evidence type="ECO:0000313" key="6">
    <source>
        <dbReference type="EMBL" id="KAG9249950.1"/>
    </source>
</evidence>
<proteinExistence type="inferred from homology"/>
<dbReference type="InterPro" id="IPR020040">
    <property type="entry name" value="Ribosomal_uL6_a/b-dom"/>
</dbReference>
<evidence type="ECO:0000256" key="4">
    <source>
        <dbReference type="RuleBase" id="RU003869"/>
    </source>
</evidence>
<dbReference type="GO" id="GO:0019843">
    <property type="term" value="F:rRNA binding"/>
    <property type="evidence" value="ECO:0007669"/>
    <property type="project" value="InterPro"/>
</dbReference>
<dbReference type="SUPFAM" id="SSF56053">
    <property type="entry name" value="Ribosomal protein L6"/>
    <property type="match status" value="2"/>
</dbReference>
<protein>
    <submittedName>
        <fullName evidence="6">60S ribosomal protein L6</fullName>
    </submittedName>
</protein>
<dbReference type="PROSITE" id="PS00525">
    <property type="entry name" value="RIBOSOMAL_L6_1"/>
    <property type="match status" value="1"/>
</dbReference>
<organism evidence="6 7">
    <name type="scientific">Emericellopsis atlantica</name>
    <dbReference type="NCBI Taxonomy" id="2614577"/>
    <lineage>
        <taxon>Eukaryota</taxon>
        <taxon>Fungi</taxon>
        <taxon>Dikarya</taxon>
        <taxon>Ascomycota</taxon>
        <taxon>Pezizomycotina</taxon>
        <taxon>Sordariomycetes</taxon>
        <taxon>Hypocreomycetidae</taxon>
        <taxon>Hypocreales</taxon>
        <taxon>Bionectriaceae</taxon>
        <taxon>Emericellopsis</taxon>
    </lineage>
</organism>
<dbReference type="Proteomes" id="UP000887229">
    <property type="component" value="Unassembled WGS sequence"/>
</dbReference>
<reference evidence="6" key="1">
    <citation type="journal article" date="2021" name="IMA Fungus">
        <title>Genomic characterization of three marine fungi, including Emericellopsis atlantica sp. nov. with signatures of a generalist lifestyle and marine biomass degradation.</title>
        <authorList>
            <person name="Hagestad O.C."/>
            <person name="Hou L."/>
            <person name="Andersen J.H."/>
            <person name="Hansen E.H."/>
            <person name="Altermark B."/>
            <person name="Li C."/>
            <person name="Kuhnert E."/>
            <person name="Cox R.J."/>
            <person name="Crous P.W."/>
            <person name="Spatafora J.W."/>
            <person name="Lail K."/>
            <person name="Amirebrahimi M."/>
            <person name="Lipzen A."/>
            <person name="Pangilinan J."/>
            <person name="Andreopoulos W."/>
            <person name="Hayes R.D."/>
            <person name="Ng V."/>
            <person name="Grigoriev I.V."/>
            <person name="Jackson S.A."/>
            <person name="Sutton T.D.S."/>
            <person name="Dobson A.D.W."/>
            <person name="Rama T."/>
        </authorList>
    </citation>
    <scope>NUCLEOTIDE SEQUENCE</scope>
    <source>
        <strain evidence="6">TS7</strain>
    </source>
</reference>
<evidence type="ECO:0000313" key="7">
    <source>
        <dbReference type="Proteomes" id="UP000887229"/>
    </source>
</evidence>
<dbReference type="PANTHER" id="PTHR11655">
    <property type="entry name" value="60S/50S RIBOSOMAL PROTEIN L6/L9"/>
    <property type="match status" value="1"/>
</dbReference>
<evidence type="ECO:0000256" key="1">
    <source>
        <dbReference type="ARBA" id="ARBA00009356"/>
    </source>
</evidence>
<comment type="caution">
    <text evidence="6">The sequence shown here is derived from an EMBL/GenBank/DDBJ whole genome shotgun (WGS) entry which is preliminary data.</text>
</comment>
<dbReference type="RefSeq" id="XP_046113874.1">
    <property type="nucleotide sequence ID" value="XM_046266272.1"/>
</dbReference>
<dbReference type="GO" id="GO:0003735">
    <property type="term" value="F:structural constituent of ribosome"/>
    <property type="evidence" value="ECO:0007669"/>
    <property type="project" value="InterPro"/>
</dbReference>
<dbReference type="Pfam" id="PF00347">
    <property type="entry name" value="Ribosomal_L6"/>
    <property type="match status" value="1"/>
</dbReference>
<dbReference type="GO" id="GO:0005762">
    <property type="term" value="C:mitochondrial large ribosomal subunit"/>
    <property type="evidence" value="ECO:0007669"/>
    <property type="project" value="TreeGrafter"/>
</dbReference>
<keyword evidence="7" id="KW-1185">Reference proteome</keyword>
<dbReference type="PANTHER" id="PTHR11655:SF14">
    <property type="entry name" value="LARGE RIBOSOMAL SUBUNIT PROTEIN UL6M"/>
    <property type="match status" value="1"/>
</dbReference>
<comment type="similarity">
    <text evidence="1 4">Belongs to the universal ribosomal protein uL6 family.</text>
</comment>
<evidence type="ECO:0000256" key="3">
    <source>
        <dbReference type="ARBA" id="ARBA00023274"/>
    </source>
</evidence>
<dbReference type="GeneID" id="70297175"/>
<dbReference type="InterPro" id="IPR036789">
    <property type="entry name" value="Ribosomal_uL6-like_a/b-dom_sf"/>
</dbReference>
<feature type="domain" description="Large ribosomal subunit protein uL6 alpha-beta" evidence="5">
    <location>
        <begin position="158"/>
        <end position="240"/>
    </location>
</feature>
<accession>A0A9P7ZE95</accession>
<name>A0A9P7ZE95_9HYPO</name>